<comment type="caution">
    <text evidence="2">The sequence shown here is derived from an EMBL/GenBank/DDBJ whole genome shotgun (WGS) entry which is preliminary data.</text>
</comment>
<proteinExistence type="predicted"/>
<feature type="compositionally biased region" description="Polar residues" evidence="1">
    <location>
        <begin position="125"/>
        <end position="138"/>
    </location>
</feature>
<keyword evidence="3" id="KW-1185">Reference proteome</keyword>
<organism evidence="2 3">
    <name type="scientific">Trichomonascus ciferrii</name>
    <dbReference type="NCBI Taxonomy" id="44093"/>
    <lineage>
        <taxon>Eukaryota</taxon>
        <taxon>Fungi</taxon>
        <taxon>Dikarya</taxon>
        <taxon>Ascomycota</taxon>
        <taxon>Saccharomycotina</taxon>
        <taxon>Dipodascomycetes</taxon>
        <taxon>Dipodascales</taxon>
        <taxon>Trichomonascaceae</taxon>
        <taxon>Trichomonascus</taxon>
        <taxon>Trichomonascus ciferrii complex</taxon>
    </lineage>
</organism>
<evidence type="ECO:0000313" key="3">
    <source>
        <dbReference type="Proteomes" id="UP000761534"/>
    </source>
</evidence>
<dbReference type="Proteomes" id="UP000761534">
    <property type="component" value="Unassembled WGS sequence"/>
</dbReference>
<dbReference type="AlphaFoldDB" id="A0A642VCZ7"/>
<dbReference type="VEuPathDB" id="FungiDB:TRICI_000655"/>
<sequence>MGPSGPTTICGTDPNTAYTSGGTTNPYNPETVGTCASDVAYAIEIGICTPSRSGQRAEQTPVATPPPPPDAATPTAWTPCSRRPTSSSPQCWTAAADTAAGPPAAAAASGRPQAVATTATATRPVGSSSTTSCYLSML</sequence>
<name>A0A642VCZ7_9ASCO</name>
<feature type="region of interest" description="Disordered" evidence="1">
    <location>
        <begin position="1"/>
        <end position="29"/>
    </location>
</feature>
<evidence type="ECO:0000256" key="1">
    <source>
        <dbReference type="SAM" id="MobiDB-lite"/>
    </source>
</evidence>
<reference evidence="2" key="1">
    <citation type="journal article" date="2019" name="G3 (Bethesda)">
        <title>Genome Assemblies of Two Rare Opportunistic Yeast Pathogens: Diutina rugosa (syn. Candida rugosa) and Trichomonascus ciferrii (syn. Candida ciferrii).</title>
        <authorList>
            <person name="Mixao V."/>
            <person name="Saus E."/>
            <person name="Hansen A.P."/>
            <person name="Lass-Florl C."/>
            <person name="Gabaldon T."/>
        </authorList>
    </citation>
    <scope>NUCLEOTIDE SEQUENCE</scope>
    <source>
        <strain evidence="2">CBS 4856</strain>
    </source>
</reference>
<feature type="compositionally biased region" description="Low complexity" evidence="1">
    <location>
        <begin position="72"/>
        <end position="122"/>
    </location>
</feature>
<feature type="region of interest" description="Disordered" evidence="1">
    <location>
        <begin position="50"/>
        <end position="138"/>
    </location>
</feature>
<feature type="compositionally biased region" description="Polar residues" evidence="1">
    <location>
        <begin position="1"/>
        <end position="28"/>
    </location>
</feature>
<gene>
    <name evidence="2" type="ORF">TRICI_000655</name>
</gene>
<accession>A0A642VCZ7</accession>
<dbReference type="EMBL" id="SWFS01000055">
    <property type="protein sequence ID" value="KAA8917204.1"/>
    <property type="molecule type" value="Genomic_DNA"/>
</dbReference>
<evidence type="ECO:0000313" key="2">
    <source>
        <dbReference type="EMBL" id="KAA8917204.1"/>
    </source>
</evidence>
<protein>
    <submittedName>
        <fullName evidence="2">Uncharacterized protein</fullName>
    </submittedName>
</protein>